<feature type="non-terminal residue" evidence="3">
    <location>
        <position position="213"/>
    </location>
</feature>
<dbReference type="Proteomes" id="UP000310016">
    <property type="component" value="Unassembled WGS sequence"/>
</dbReference>
<feature type="coiled-coil region" evidence="1">
    <location>
        <begin position="164"/>
        <end position="191"/>
    </location>
</feature>
<evidence type="ECO:0008006" key="5">
    <source>
        <dbReference type="Google" id="ProtNLM"/>
    </source>
</evidence>
<feature type="chain" id="PRO_5020966292" description="TolC family protein" evidence="2">
    <location>
        <begin position="26"/>
        <end position="213"/>
    </location>
</feature>
<dbReference type="Gene3D" id="1.20.1600.10">
    <property type="entry name" value="Outer membrane efflux proteins (OEP)"/>
    <property type="match status" value="1"/>
</dbReference>
<feature type="signal peptide" evidence="2">
    <location>
        <begin position="1"/>
        <end position="25"/>
    </location>
</feature>
<organism evidence="3 4">
    <name type="scientific">Chitiniphilus eburneus</name>
    <dbReference type="NCBI Taxonomy" id="2571148"/>
    <lineage>
        <taxon>Bacteria</taxon>
        <taxon>Pseudomonadati</taxon>
        <taxon>Pseudomonadota</taxon>
        <taxon>Betaproteobacteria</taxon>
        <taxon>Neisseriales</taxon>
        <taxon>Chitinibacteraceae</taxon>
        <taxon>Chitiniphilus</taxon>
    </lineage>
</organism>
<reference evidence="3 4" key="1">
    <citation type="submission" date="2019-04" db="EMBL/GenBank/DDBJ databases">
        <title>Chitiniphilus eburnea sp. nov., a novel chitinolytic bacterium isolated from aquaculture sludge.</title>
        <authorList>
            <person name="Sheng M."/>
        </authorList>
    </citation>
    <scope>NUCLEOTIDE SEQUENCE [LARGE SCALE GENOMIC DNA]</scope>
    <source>
        <strain evidence="3 4">HX-2-15</strain>
    </source>
</reference>
<dbReference type="SUPFAM" id="SSF56954">
    <property type="entry name" value="Outer membrane efflux proteins (OEP)"/>
    <property type="match status" value="1"/>
</dbReference>
<keyword evidence="1" id="KW-0175">Coiled coil</keyword>
<evidence type="ECO:0000256" key="1">
    <source>
        <dbReference type="SAM" id="Coils"/>
    </source>
</evidence>
<keyword evidence="2" id="KW-0732">Signal</keyword>
<dbReference type="EMBL" id="SUMF01000011">
    <property type="protein sequence ID" value="TJZ73225.1"/>
    <property type="molecule type" value="Genomic_DNA"/>
</dbReference>
<evidence type="ECO:0000313" key="3">
    <source>
        <dbReference type="EMBL" id="TJZ73225.1"/>
    </source>
</evidence>
<accession>A0A4U0PXE1</accession>
<dbReference type="RefSeq" id="WP_211243441.1">
    <property type="nucleotide sequence ID" value="NZ_SUMF01000011.1"/>
</dbReference>
<name>A0A4U0PXE1_9NEIS</name>
<sequence length="213" mass="22105">MHPVPFARPWLAVWLLAAALTPAVAAPVWPPGFAGRTLADAPAIAAQPLTQDAALRRGLVGDAALYSLYREHDIAPDALRDALARLPEPLALRRDVLGAASLGESASFEQRLIDAAAQINAAWLALANAENAVAYRQSLVEAAGAARQLAEAQQAAGNLSQLAANAMLRDAARAEDALAEAQAQHADAQDALAERLGLPPGTPVRTTGLATLP</sequence>
<gene>
    <name evidence="3" type="ORF">FAZ21_11455</name>
</gene>
<dbReference type="GO" id="GO:0015562">
    <property type="term" value="F:efflux transmembrane transporter activity"/>
    <property type="evidence" value="ECO:0007669"/>
    <property type="project" value="InterPro"/>
</dbReference>
<dbReference type="AlphaFoldDB" id="A0A4U0PXE1"/>
<evidence type="ECO:0000313" key="4">
    <source>
        <dbReference type="Proteomes" id="UP000310016"/>
    </source>
</evidence>
<keyword evidence="4" id="KW-1185">Reference proteome</keyword>
<evidence type="ECO:0000256" key="2">
    <source>
        <dbReference type="SAM" id="SignalP"/>
    </source>
</evidence>
<protein>
    <recommendedName>
        <fullName evidence="5">TolC family protein</fullName>
    </recommendedName>
</protein>
<proteinExistence type="predicted"/>
<comment type="caution">
    <text evidence="3">The sequence shown here is derived from an EMBL/GenBank/DDBJ whole genome shotgun (WGS) entry which is preliminary data.</text>
</comment>